<feature type="domain" description="BPTI/Kunitz inhibitor" evidence="8">
    <location>
        <begin position="48"/>
        <end position="98"/>
    </location>
</feature>
<dbReference type="SUPFAM" id="SSF57362">
    <property type="entry name" value="BPTI-like"/>
    <property type="match status" value="1"/>
</dbReference>
<dbReference type="CDD" id="cd00109">
    <property type="entry name" value="Kunitz-type"/>
    <property type="match status" value="1"/>
</dbReference>
<dbReference type="Pfam" id="PF00014">
    <property type="entry name" value="Kunitz_BPTI"/>
    <property type="match status" value="1"/>
</dbReference>
<evidence type="ECO:0000259" key="8">
    <source>
        <dbReference type="PROSITE" id="PS50279"/>
    </source>
</evidence>
<gene>
    <name evidence="9" type="ORF">AVEN_172939_1</name>
</gene>
<dbReference type="PANTHER" id="PTHR10083">
    <property type="entry name" value="KUNITZ-TYPE PROTEASE INHIBITOR-RELATED"/>
    <property type="match status" value="1"/>
</dbReference>
<keyword evidence="6" id="KW-1015">Disulfide bond</keyword>
<comment type="subcellular location">
    <subcellularLocation>
        <location evidence="1">Secreted</location>
    </subcellularLocation>
</comment>
<evidence type="ECO:0000256" key="6">
    <source>
        <dbReference type="ARBA" id="ARBA00023157"/>
    </source>
</evidence>
<dbReference type="Gene3D" id="4.10.410.10">
    <property type="entry name" value="Pancreatic trypsin inhibitor Kunitz domain"/>
    <property type="match status" value="1"/>
</dbReference>
<name>A0A4Y2WL98_ARAVE</name>
<dbReference type="PROSITE" id="PS00280">
    <property type="entry name" value="BPTI_KUNITZ_1"/>
    <property type="match status" value="1"/>
</dbReference>
<keyword evidence="5" id="KW-0722">Serine protease inhibitor</keyword>
<dbReference type="EMBL" id="BGPR01062945">
    <property type="protein sequence ID" value="GBO38283.1"/>
    <property type="molecule type" value="Genomic_DNA"/>
</dbReference>
<dbReference type="PRINTS" id="PR00759">
    <property type="entry name" value="BASICPTASE"/>
</dbReference>
<evidence type="ECO:0000313" key="9">
    <source>
        <dbReference type="EMBL" id="GBO38283.1"/>
    </source>
</evidence>
<keyword evidence="2" id="KW-0964">Secreted</keyword>
<evidence type="ECO:0000256" key="5">
    <source>
        <dbReference type="ARBA" id="ARBA00022900"/>
    </source>
</evidence>
<reference evidence="9 10" key="1">
    <citation type="journal article" date="2019" name="Sci. Rep.">
        <title>Orb-weaving spider Araneus ventricosus genome elucidates the spidroin gene catalogue.</title>
        <authorList>
            <person name="Kono N."/>
            <person name="Nakamura H."/>
            <person name="Ohtoshi R."/>
            <person name="Moran D.A.P."/>
            <person name="Shinohara A."/>
            <person name="Yoshida Y."/>
            <person name="Fujiwara M."/>
            <person name="Mori M."/>
            <person name="Tomita M."/>
            <person name="Arakawa K."/>
        </authorList>
    </citation>
    <scope>NUCLEOTIDE SEQUENCE [LARGE SCALE GENOMIC DNA]</scope>
</reference>
<dbReference type="GO" id="GO:0004867">
    <property type="term" value="F:serine-type endopeptidase inhibitor activity"/>
    <property type="evidence" value="ECO:0007669"/>
    <property type="project" value="UniProtKB-KW"/>
</dbReference>
<dbReference type="PANTHER" id="PTHR10083:SF374">
    <property type="entry name" value="BPTI_KUNITZ INHIBITOR DOMAIN-CONTAINING PROTEIN"/>
    <property type="match status" value="1"/>
</dbReference>
<protein>
    <recommendedName>
        <fullName evidence="8">BPTI/Kunitz inhibitor domain-containing protein</fullName>
    </recommendedName>
</protein>
<dbReference type="InterPro" id="IPR036880">
    <property type="entry name" value="Kunitz_BPTI_sf"/>
</dbReference>
<dbReference type="InterPro" id="IPR020901">
    <property type="entry name" value="Prtase_inh_Kunz-CS"/>
</dbReference>
<dbReference type="GO" id="GO:0005576">
    <property type="term" value="C:extracellular region"/>
    <property type="evidence" value="ECO:0007669"/>
    <property type="project" value="UniProtKB-SubCell"/>
</dbReference>
<dbReference type="AlphaFoldDB" id="A0A4Y2WL98"/>
<dbReference type="SMART" id="SM00131">
    <property type="entry name" value="KU"/>
    <property type="match status" value="1"/>
</dbReference>
<dbReference type="OrthoDB" id="6430840at2759"/>
<dbReference type="Proteomes" id="UP000499080">
    <property type="component" value="Unassembled WGS sequence"/>
</dbReference>
<dbReference type="InterPro" id="IPR002223">
    <property type="entry name" value="Kunitz_BPTI"/>
</dbReference>
<evidence type="ECO:0000256" key="3">
    <source>
        <dbReference type="ARBA" id="ARBA00022690"/>
    </source>
</evidence>
<feature type="chain" id="PRO_5021250738" description="BPTI/Kunitz inhibitor domain-containing protein" evidence="7">
    <location>
        <begin position="20"/>
        <end position="103"/>
    </location>
</feature>
<evidence type="ECO:0000256" key="7">
    <source>
        <dbReference type="SAM" id="SignalP"/>
    </source>
</evidence>
<evidence type="ECO:0000256" key="2">
    <source>
        <dbReference type="ARBA" id="ARBA00022525"/>
    </source>
</evidence>
<dbReference type="FunFam" id="4.10.410.10:FF:000020">
    <property type="entry name" value="Collagen, type VI, alpha 3"/>
    <property type="match status" value="1"/>
</dbReference>
<feature type="signal peptide" evidence="7">
    <location>
        <begin position="1"/>
        <end position="19"/>
    </location>
</feature>
<sequence>MIAILLLLCFSLTAKLACCDDDYGESYPDAGYDNDEEFSDLSFHSEDCDLKKDPGPCNKYHQRWYYKPKRRTCLPFSYGGCEGNGNNFKSFDMCVIRCLLAPR</sequence>
<dbReference type="PROSITE" id="PS50279">
    <property type="entry name" value="BPTI_KUNITZ_2"/>
    <property type="match status" value="1"/>
</dbReference>
<dbReference type="InterPro" id="IPR050098">
    <property type="entry name" value="TFPI/VKTCI-like"/>
</dbReference>
<proteinExistence type="predicted"/>
<keyword evidence="10" id="KW-1185">Reference proteome</keyword>
<comment type="caution">
    <text evidence="9">The sequence shown here is derived from an EMBL/GenBank/DDBJ whole genome shotgun (WGS) entry which is preliminary data.</text>
</comment>
<evidence type="ECO:0000256" key="4">
    <source>
        <dbReference type="ARBA" id="ARBA00022729"/>
    </source>
</evidence>
<keyword evidence="4 7" id="KW-0732">Signal</keyword>
<organism evidence="9 10">
    <name type="scientific">Araneus ventricosus</name>
    <name type="common">Orbweaver spider</name>
    <name type="synonym">Epeira ventricosa</name>
    <dbReference type="NCBI Taxonomy" id="182803"/>
    <lineage>
        <taxon>Eukaryota</taxon>
        <taxon>Metazoa</taxon>
        <taxon>Ecdysozoa</taxon>
        <taxon>Arthropoda</taxon>
        <taxon>Chelicerata</taxon>
        <taxon>Arachnida</taxon>
        <taxon>Araneae</taxon>
        <taxon>Araneomorphae</taxon>
        <taxon>Entelegynae</taxon>
        <taxon>Araneoidea</taxon>
        <taxon>Araneidae</taxon>
        <taxon>Araneus</taxon>
    </lineage>
</organism>
<evidence type="ECO:0000256" key="1">
    <source>
        <dbReference type="ARBA" id="ARBA00004613"/>
    </source>
</evidence>
<evidence type="ECO:0000313" key="10">
    <source>
        <dbReference type="Proteomes" id="UP000499080"/>
    </source>
</evidence>
<accession>A0A4Y2WL98</accession>
<keyword evidence="3" id="KW-0646">Protease inhibitor</keyword>